<keyword evidence="3" id="KW-1185">Reference proteome</keyword>
<name>A0ABV5GRJ4_9FLAO</name>
<dbReference type="RefSeq" id="WP_236456003.1">
    <property type="nucleotide sequence ID" value="NZ_CBCSGE010000003.1"/>
</dbReference>
<dbReference type="EMBL" id="JBHMEY010000067">
    <property type="protein sequence ID" value="MFB9097976.1"/>
    <property type="molecule type" value="Genomic_DNA"/>
</dbReference>
<reference evidence="2 3" key="1">
    <citation type="submission" date="2024-09" db="EMBL/GenBank/DDBJ databases">
        <authorList>
            <person name="Sun Q."/>
            <person name="Mori K."/>
        </authorList>
    </citation>
    <scope>NUCLEOTIDE SEQUENCE [LARGE SCALE GENOMIC DNA]</scope>
    <source>
        <strain evidence="2 3">CECT 7955</strain>
    </source>
</reference>
<feature type="signal peptide" evidence="1">
    <location>
        <begin position="1"/>
        <end position="17"/>
    </location>
</feature>
<evidence type="ECO:0000313" key="3">
    <source>
        <dbReference type="Proteomes" id="UP001589607"/>
    </source>
</evidence>
<keyword evidence="1" id="KW-0732">Signal</keyword>
<feature type="chain" id="PRO_5045612000" evidence="1">
    <location>
        <begin position="18"/>
        <end position="189"/>
    </location>
</feature>
<comment type="caution">
    <text evidence="2">The sequence shown here is derived from an EMBL/GenBank/DDBJ whole genome shotgun (WGS) entry which is preliminary data.</text>
</comment>
<protein>
    <submittedName>
        <fullName evidence="2">Uncharacterized protein</fullName>
    </submittedName>
</protein>
<organism evidence="2 3">
    <name type="scientific">Flavobacterium jumunjinense</name>
    <dbReference type="NCBI Taxonomy" id="998845"/>
    <lineage>
        <taxon>Bacteria</taxon>
        <taxon>Pseudomonadati</taxon>
        <taxon>Bacteroidota</taxon>
        <taxon>Flavobacteriia</taxon>
        <taxon>Flavobacteriales</taxon>
        <taxon>Flavobacteriaceae</taxon>
        <taxon>Flavobacterium</taxon>
    </lineage>
</organism>
<evidence type="ECO:0000313" key="2">
    <source>
        <dbReference type="EMBL" id="MFB9097976.1"/>
    </source>
</evidence>
<gene>
    <name evidence="2" type="ORF">ACFFVF_15775</name>
</gene>
<proteinExistence type="predicted"/>
<evidence type="ECO:0000256" key="1">
    <source>
        <dbReference type="SAM" id="SignalP"/>
    </source>
</evidence>
<accession>A0ABV5GRJ4</accession>
<dbReference type="Proteomes" id="UP001589607">
    <property type="component" value="Unassembled WGS sequence"/>
</dbReference>
<sequence>MKKIVLLFILIPLFHVAQTKDCIYDLEEKTDSTLIKVLPKKLMYERVFGDSKEFIQFGLMNNNGVPTLIYQLIQKSTDFIPTNCLNKSSRIIIQLDNGKIISLLSINEALCSTLTYDEVDKSNIRILTSYFVFSKTNYDELKKSPISIIRIQYSNGGKDYVIEKEIQSELLKATFRPNQFFIEDLPCIE</sequence>